<dbReference type="Proteomes" id="UP000075663">
    <property type="component" value="Unassembled WGS sequence"/>
</dbReference>
<keyword evidence="1" id="KW-0472">Membrane</keyword>
<sequence length="768" mass="90438">MIPENIIEICVAIDIAILGIAYPIIVDKISNIGEKYKSQYIPVLFNDEFPQKSISITVLKKEFRTTFFKLALYLTLFSFLFLIFQFPPPFGWDNWFVNNSAQLTVFGLSTILTVFFFIWLDKVVLYNGKSTSILKSLRKKYDLIEKNPDKKQYCLKAINEITFYAIEKQDEHLQETLLEFYYKVFSSIRRNNDSDSPLIYPIDLYFLVNKLNIEVTNTDNKKLKAIEHRAVSGTWLLGEDLEEIPISEETYNWLWRNLFTICDKPRLVKMFWANSNQYFDFRLQPVYTDYSVDEGGIVNQTEIDKRKNERDEFLEFHYALGGLVLYRKQYQLINYLLEYSQSQPPKYVLLPQSMTEVFYWFEIFRNEFKNRKTPIDLKYYFPELDNLGNRRQVNYWICSYITVLYVRQYSLNKYYTYQDFTGLPSLPDSVTELSNWLDSASYFEKCLNDILENKSLFSELGYFEIIEAKKEEFYQFIEELKTAIQEKIGQQKLNANLADTKIEDFYEKSNEIISSAFNEYKPLFIEKNDSFDDSELKLTVNGAKTLMSKSAFTEDDIPHLNFDTVFASSIVTNNIKRLIPNSFSIARTRRYLFNSKNILTALDKIIGDSDEALIVGINIGYNLKEALNKSKFQHNIEYYPSTQYQSQNTFYILNKSDLPALEHREIKEEEIEELQLIPINEDLKVYASIIDINTEANKEIKSKWSLQDEPDNLDLKVQIAISFLSIIYWKNDRDIVQLNIASEFKEQGIQNDINDIEPLRKIQQPTNL</sequence>
<dbReference type="EMBL" id="LRPB01000023">
    <property type="protein sequence ID" value="KYG84159.1"/>
    <property type="molecule type" value="Genomic_DNA"/>
</dbReference>
<evidence type="ECO:0000256" key="1">
    <source>
        <dbReference type="SAM" id="Phobius"/>
    </source>
</evidence>
<dbReference type="STRING" id="1914963.AWW67_03350"/>
<dbReference type="AlphaFoldDB" id="A0A150XZE3"/>
<name>A0A150XZE3_9BACT</name>
<keyword evidence="1" id="KW-1133">Transmembrane helix</keyword>
<feature type="transmembrane region" description="Helical" evidence="1">
    <location>
        <begin position="6"/>
        <end position="25"/>
    </location>
</feature>
<comment type="caution">
    <text evidence="2">The sequence shown here is derived from an EMBL/GenBank/DDBJ whole genome shotgun (WGS) entry which is preliminary data.</text>
</comment>
<evidence type="ECO:0000313" key="3">
    <source>
        <dbReference type="Proteomes" id="UP000075663"/>
    </source>
</evidence>
<accession>A0A150XZE3</accession>
<reference evidence="2 3" key="1">
    <citation type="submission" date="2016-01" db="EMBL/GenBank/DDBJ databases">
        <title>Genome sequencing of Roseivirga seohaensis SW-152.</title>
        <authorList>
            <person name="Selvaratnam C."/>
            <person name="Thevarajoo S."/>
            <person name="Goh K.M."/>
            <person name="Ee R."/>
            <person name="Chan K.-G."/>
            <person name="Chong C.S."/>
        </authorList>
    </citation>
    <scope>NUCLEOTIDE SEQUENCE [LARGE SCALE GENOMIC DNA]</scope>
    <source>
        <strain evidence="2 3">SW-152</strain>
    </source>
</reference>
<organism evidence="2 3">
    <name type="scientific">Roseivirga seohaensis</name>
    <dbReference type="NCBI Taxonomy" id="1914963"/>
    <lineage>
        <taxon>Bacteria</taxon>
        <taxon>Pseudomonadati</taxon>
        <taxon>Bacteroidota</taxon>
        <taxon>Cytophagia</taxon>
        <taxon>Cytophagales</taxon>
        <taxon>Roseivirgaceae</taxon>
        <taxon>Roseivirga</taxon>
    </lineage>
</organism>
<protein>
    <submittedName>
        <fullName evidence="2">Uncharacterized protein</fullName>
    </submittedName>
</protein>
<keyword evidence="1" id="KW-0812">Transmembrane</keyword>
<feature type="transmembrane region" description="Helical" evidence="1">
    <location>
        <begin position="70"/>
        <end position="88"/>
    </location>
</feature>
<proteinExistence type="predicted"/>
<dbReference type="RefSeq" id="WP_062300945.1">
    <property type="nucleotide sequence ID" value="NZ_LRPB01000023.1"/>
</dbReference>
<gene>
    <name evidence="2" type="ORF">AWW67_03350</name>
</gene>
<evidence type="ECO:0000313" key="2">
    <source>
        <dbReference type="EMBL" id="KYG84159.1"/>
    </source>
</evidence>
<feature type="transmembrane region" description="Helical" evidence="1">
    <location>
        <begin position="100"/>
        <end position="120"/>
    </location>
</feature>